<gene>
    <name evidence="6" type="ORF">JK363_25530</name>
</gene>
<evidence type="ECO:0000313" key="6">
    <source>
        <dbReference type="EMBL" id="MBL1099970.1"/>
    </source>
</evidence>
<evidence type="ECO:0000259" key="5">
    <source>
        <dbReference type="PROSITE" id="PS50893"/>
    </source>
</evidence>
<dbReference type="PANTHER" id="PTHR42939:SF1">
    <property type="entry name" value="ABC TRANSPORTER ATP-BINDING PROTEIN ALBC-RELATED"/>
    <property type="match status" value="1"/>
</dbReference>
<dbReference type="InterPro" id="IPR003593">
    <property type="entry name" value="AAA+_ATPase"/>
</dbReference>
<keyword evidence="1" id="KW-0813">Transport</keyword>
<dbReference type="PANTHER" id="PTHR42939">
    <property type="entry name" value="ABC TRANSPORTER ATP-BINDING PROTEIN ALBC-RELATED"/>
    <property type="match status" value="1"/>
</dbReference>
<dbReference type="SMART" id="SM00382">
    <property type="entry name" value="AAA"/>
    <property type="match status" value="1"/>
</dbReference>
<dbReference type="GO" id="GO:0005524">
    <property type="term" value="F:ATP binding"/>
    <property type="evidence" value="ECO:0007669"/>
    <property type="project" value="UniProtKB-KW"/>
</dbReference>
<protein>
    <submittedName>
        <fullName evidence="6">ABC transporter ATP-binding protein</fullName>
    </submittedName>
</protein>
<dbReference type="Proteomes" id="UP000634229">
    <property type="component" value="Unassembled WGS sequence"/>
</dbReference>
<feature type="domain" description="ABC transporter" evidence="5">
    <location>
        <begin position="1"/>
        <end position="221"/>
    </location>
</feature>
<dbReference type="InterPro" id="IPR003439">
    <property type="entry name" value="ABC_transporter-like_ATP-bd"/>
</dbReference>
<evidence type="ECO:0000256" key="3">
    <source>
        <dbReference type="ARBA" id="ARBA00022840"/>
    </source>
</evidence>
<evidence type="ECO:0000313" key="7">
    <source>
        <dbReference type="Proteomes" id="UP000634229"/>
    </source>
</evidence>
<keyword evidence="2" id="KW-0547">Nucleotide-binding</keyword>
<evidence type="ECO:0000256" key="4">
    <source>
        <dbReference type="SAM" id="MobiDB-lite"/>
    </source>
</evidence>
<dbReference type="PROSITE" id="PS50893">
    <property type="entry name" value="ABC_TRANSPORTER_2"/>
    <property type="match status" value="1"/>
</dbReference>
<proteinExistence type="predicted"/>
<dbReference type="InterPro" id="IPR051782">
    <property type="entry name" value="ABC_Transporter_VariousFunc"/>
</dbReference>
<name>A0ABS1NJB1_9ACTN</name>
<sequence length="396" mass="40718">MRLRGVGRRYGLRGPWVLRGVDLELPPGSLTRVEGTNGSGKSTLLRLLAGIDAPSTGSITGRLRTAYVPERFPAELPFSARGYLTHLGRIHGLGRAAAERGAGEWLERFGAAEHADTPLAELSKGTSQKVAVAQALLGAPGLLVLDEAWTGLDQAARTVLDAAVAERVADGGAVVFVDHDTRRLSGAADAVFRVADARLTPCDAELRPAAPASAAPSAPSAQSERRPGAAENRPPVAGPREHVPHAPRTAPTGDAGPRVAVVAEGPADADLPPDLPGAPHREPGPPGCADGQMTRRTASPGSPGEVPGREPTKPVDIASVGAAPHGDGHPRAGEAAGRAPLAGGSARRTVRLSVGAAHSDALLRALLTARPPWHIRSVAEVPHTRSGAPTTRPEVS</sequence>
<accession>A0ABS1NJB1</accession>
<dbReference type="Pfam" id="PF00005">
    <property type="entry name" value="ABC_tran"/>
    <property type="match status" value="1"/>
</dbReference>
<feature type="region of interest" description="Disordered" evidence="4">
    <location>
        <begin position="208"/>
        <end position="346"/>
    </location>
</feature>
<comment type="caution">
    <text evidence="6">The sequence shown here is derived from an EMBL/GenBank/DDBJ whole genome shotgun (WGS) entry which is preliminary data.</text>
</comment>
<dbReference type="Gene3D" id="3.40.50.300">
    <property type="entry name" value="P-loop containing nucleotide triphosphate hydrolases"/>
    <property type="match status" value="1"/>
</dbReference>
<organism evidence="6 7">
    <name type="scientific">Streptomyces coffeae</name>
    <dbReference type="NCBI Taxonomy" id="621382"/>
    <lineage>
        <taxon>Bacteria</taxon>
        <taxon>Bacillati</taxon>
        <taxon>Actinomycetota</taxon>
        <taxon>Actinomycetes</taxon>
        <taxon>Kitasatosporales</taxon>
        <taxon>Streptomycetaceae</taxon>
        <taxon>Streptomyces</taxon>
    </lineage>
</organism>
<reference evidence="6 7" key="1">
    <citation type="submission" date="2021-01" db="EMBL/GenBank/DDBJ databases">
        <title>WGS of actinomycetes isolated from Thailand.</title>
        <authorList>
            <person name="Thawai C."/>
        </authorList>
    </citation>
    <scope>NUCLEOTIDE SEQUENCE [LARGE SCALE GENOMIC DNA]</scope>
    <source>
        <strain evidence="6 7">CA1R205</strain>
    </source>
</reference>
<feature type="compositionally biased region" description="Low complexity" evidence="4">
    <location>
        <begin position="208"/>
        <end position="221"/>
    </location>
</feature>
<evidence type="ECO:0000256" key="2">
    <source>
        <dbReference type="ARBA" id="ARBA00022741"/>
    </source>
</evidence>
<dbReference type="SUPFAM" id="SSF52540">
    <property type="entry name" value="P-loop containing nucleoside triphosphate hydrolases"/>
    <property type="match status" value="1"/>
</dbReference>
<dbReference type="EMBL" id="JAERRF010000016">
    <property type="protein sequence ID" value="MBL1099970.1"/>
    <property type="molecule type" value="Genomic_DNA"/>
</dbReference>
<dbReference type="InterPro" id="IPR027417">
    <property type="entry name" value="P-loop_NTPase"/>
</dbReference>
<evidence type="ECO:0000256" key="1">
    <source>
        <dbReference type="ARBA" id="ARBA00022448"/>
    </source>
</evidence>
<keyword evidence="3 6" id="KW-0067">ATP-binding</keyword>
<keyword evidence="7" id="KW-1185">Reference proteome</keyword>